<dbReference type="InterPro" id="IPR011009">
    <property type="entry name" value="Kinase-like_dom_sf"/>
</dbReference>
<organism evidence="13 14">
    <name type="scientific">Gnomoniopsis smithogilvyi</name>
    <dbReference type="NCBI Taxonomy" id="1191159"/>
    <lineage>
        <taxon>Eukaryota</taxon>
        <taxon>Fungi</taxon>
        <taxon>Dikarya</taxon>
        <taxon>Ascomycota</taxon>
        <taxon>Pezizomycotina</taxon>
        <taxon>Sordariomycetes</taxon>
        <taxon>Sordariomycetidae</taxon>
        <taxon>Diaporthales</taxon>
        <taxon>Gnomoniaceae</taxon>
        <taxon>Gnomoniopsis</taxon>
    </lineage>
</organism>
<feature type="binding site" evidence="9">
    <location>
        <position position="266"/>
    </location>
    <ligand>
        <name>ATP</name>
        <dbReference type="ChEBI" id="CHEBI:30616"/>
    </ligand>
</feature>
<comment type="similarity">
    <text evidence="10">Belongs to the protein kinase superfamily.</text>
</comment>
<dbReference type="GO" id="GO:0004674">
    <property type="term" value="F:protein serine/threonine kinase activity"/>
    <property type="evidence" value="ECO:0007669"/>
    <property type="project" value="UniProtKB-KW"/>
</dbReference>
<dbReference type="Pfam" id="PF00069">
    <property type="entry name" value="Pkinase"/>
    <property type="match status" value="1"/>
</dbReference>
<dbReference type="InterPro" id="IPR008271">
    <property type="entry name" value="Ser/Thr_kinase_AS"/>
</dbReference>
<reference evidence="13" key="1">
    <citation type="submission" date="2022-10" db="EMBL/GenBank/DDBJ databases">
        <title>Tapping the CABI collections for fungal endophytes: first genome assemblies for Collariella, Neodidymelliopsis, Ascochyta clinopodiicola, Didymella pomorum, Didymosphaeria variabile, Neocosmospora piperis and Neocucurbitaria cava.</title>
        <authorList>
            <person name="Hill R."/>
        </authorList>
    </citation>
    <scope>NUCLEOTIDE SEQUENCE</scope>
    <source>
        <strain evidence="13">IMI 355082</strain>
    </source>
</reference>
<evidence type="ECO:0000256" key="1">
    <source>
        <dbReference type="ARBA" id="ARBA00012513"/>
    </source>
</evidence>
<feature type="region of interest" description="Disordered" evidence="11">
    <location>
        <begin position="1"/>
        <end position="98"/>
    </location>
</feature>
<dbReference type="EMBL" id="JAPEVB010000002">
    <property type="protein sequence ID" value="KAJ4394513.1"/>
    <property type="molecule type" value="Genomic_DNA"/>
</dbReference>
<comment type="caution">
    <text evidence="13">The sequence shown here is derived from an EMBL/GenBank/DDBJ whole genome shotgun (WGS) entry which is preliminary data.</text>
</comment>
<dbReference type="SUPFAM" id="SSF56112">
    <property type="entry name" value="Protein kinase-like (PK-like)"/>
    <property type="match status" value="1"/>
</dbReference>
<evidence type="ECO:0000256" key="2">
    <source>
        <dbReference type="ARBA" id="ARBA00022527"/>
    </source>
</evidence>
<comment type="catalytic activity">
    <reaction evidence="7">
        <text>L-threonyl-[protein] + ATP = O-phospho-L-threonyl-[protein] + ADP + H(+)</text>
        <dbReference type="Rhea" id="RHEA:46608"/>
        <dbReference type="Rhea" id="RHEA-COMP:11060"/>
        <dbReference type="Rhea" id="RHEA-COMP:11605"/>
        <dbReference type="ChEBI" id="CHEBI:15378"/>
        <dbReference type="ChEBI" id="CHEBI:30013"/>
        <dbReference type="ChEBI" id="CHEBI:30616"/>
        <dbReference type="ChEBI" id="CHEBI:61977"/>
        <dbReference type="ChEBI" id="CHEBI:456216"/>
        <dbReference type="EC" id="2.7.11.1"/>
    </reaction>
</comment>
<comment type="catalytic activity">
    <reaction evidence="8">
        <text>L-seryl-[protein] + ATP = O-phospho-L-seryl-[protein] + ADP + H(+)</text>
        <dbReference type="Rhea" id="RHEA:17989"/>
        <dbReference type="Rhea" id="RHEA-COMP:9863"/>
        <dbReference type="Rhea" id="RHEA-COMP:11604"/>
        <dbReference type="ChEBI" id="CHEBI:15378"/>
        <dbReference type="ChEBI" id="CHEBI:29999"/>
        <dbReference type="ChEBI" id="CHEBI:30616"/>
        <dbReference type="ChEBI" id="CHEBI:83421"/>
        <dbReference type="ChEBI" id="CHEBI:456216"/>
        <dbReference type="EC" id="2.7.11.1"/>
    </reaction>
</comment>
<dbReference type="SMART" id="SM00220">
    <property type="entry name" value="S_TKc"/>
    <property type="match status" value="1"/>
</dbReference>
<dbReference type="AlphaFoldDB" id="A0A9W9D0B2"/>
<dbReference type="OrthoDB" id="3638488at2759"/>
<dbReference type="PANTHER" id="PTHR24356">
    <property type="entry name" value="SERINE/THREONINE-PROTEIN KINASE"/>
    <property type="match status" value="1"/>
</dbReference>
<evidence type="ECO:0000256" key="11">
    <source>
        <dbReference type="SAM" id="MobiDB-lite"/>
    </source>
</evidence>
<evidence type="ECO:0000313" key="14">
    <source>
        <dbReference type="Proteomes" id="UP001140453"/>
    </source>
</evidence>
<dbReference type="PANTHER" id="PTHR24356:SF400">
    <property type="entry name" value="SERINE_THREONINE-PROTEIN KINASE CBK1"/>
    <property type="match status" value="1"/>
</dbReference>
<keyword evidence="2 10" id="KW-0723">Serine/threonine-protein kinase</keyword>
<feature type="domain" description="Protein kinase" evidence="12">
    <location>
        <begin position="230"/>
        <end position="428"/>
    </location>
</feature>
<keyword evidence="5" id="KW-0418">Kinase</keyword>
<evidence type="ECO:0000256" key="3">
    <source>
        <dbReference type="ARBA" id="ARBA00022679"/>
    </source>
</evidence>
<keyword evidence="4 9" id="KW-0547">Nucleotide-binding</keyword>
<accession>A0A9W9D0B2</accession>
<evidence type="ECO:0000256" key="10">
    <source>
        <dbReference type="RuleBase" id="RU000304"/>
    </source>
</evidence>
<dbReference type="Gene3D" id="3.30.200.20">
    <property type="entry name" value="Phosphorylase Kinase, domain 1"/>
    <property type="match status" value="1"/>
</dbReference>
<keyword evidence="6 9" id="KW-0067">ATP-binding</keyword>
<keyword evidence="14" id="KW-1185">Reference proteome</keyword>
<evidence type="ECO:0000256" key="7">
    <source>
        <dbReference type="ARBA" id="ARBA00047899"/>
    </source>
</evidence>
<dbReference type="PROSITE" id="PS00107">
    <property type="entry name" value="PROTEIN_KINASE_ATP"/>
    <property type="match status" value="1"/>
</dbReference>
<evidence type="ECO:0000259" key="12">
    <source>
        <dbReference type="PROSITE" id="PS50011"/>
    </source>
</evidence>
<protein>
    <recommendedName>
        <fullName evidence="1">non-specific serine/threonine protein kinase</fullName>
        <ecNumber evidence="1">2.7.11.1</ecNumber>
    </recommendedName>
</protein>
<feature type="compositionally biased region" description="Polar residues" evidence="11">
    <location>
        <begin position="25"/>
        <end position="35"/>
    </location>
</feature>
<dbReference type="InterPro" id="IPR000719">
    <property type="entry name" value="Prot_kinase_dom"/>
</dbReference>
<feature type="compositionally biased region" description="Low complexity" evidence="11">
    <location>
        <begin position="76"/>
        <end position="87"/>
    </location>
</feature>
<feature type="compositionally biased region" description="Low complexity" evidence="11">
    <location>
        <begin position="37"/>
        <end position="67"/>
    </location>
</feature>
<evidence type="ECO:0000256" key="5">
    <source>
        <dbReference type="ARBA" id="ARBA00022777"/>
    </source>
</evidence>
<evidence type="ECO:0000256" key="9">
    <source>
        <dbReference type="PROSITE-ProRule" id="PRU10141"/>
    </source>
</evidence>
<evidence type="ECO:0000256" key="4">
    <source>
        <dbReference type="ARBA" id="ARBA00022741"/>
    </source>
</evidence>
<evidence type="ECO:0000256" key="8">
    <source>
        <dbReference type="ARBA" id="ARBA00048679"/>
    </source>
</evidence>
<evidence type="ECO:0000256" key="6">
    <source>
        <dbReference type="ARBA" id="ARBA00022840"/>
    </source>
</evidence>
<name>A0A9W9D0B2_9PEZI</name>
<feature type="compositionally biased region" description="Basic and acidic residues" evidence="11">
    <location>
        <begin position="88"/>
        <end position="98"/>
    </location>
</feature>
<gene>
    <name evidence="13" type="ORF">N0V93_003731</name>
</gene>
<sequence length="428" mass="48012">MASILARPSIEPPTVRRPVIKGRPSVQSWETQPVKVSSLQSGRPPSSSPEGGMESSTSTSKSSPTSSIYTVKQSDSTGKTSVHSKTSSSKERSSEKRSPLFKWKIQQYIPHAVAENGNGNLGTIQERDVEQTVAPTIITAEKVAAARIFLETYYNELFSKPNQRDTRFQLLERELWHLGEVMPPNEKKHHRDHFFRSETNHLRRTRVMKARTAQAMTEGKGAASSCYNDYQPVKVLGKGSFGVVKLVREKSKPGDDPCNRKVYAMKIIRKSGMIRTSQEGHLRAERDFLVASEGSRWIVPLIASFQDIVNLYLVMDYMPGGDFLGLLIRENILSEPVARFYIAEMIVCVEEAHALHCIHRDIKPDNFLISASGHLKISDFGLAFDGHWSHDTSYYHASRYSIVQKLNLKVEGDAQDKRDAQGVSHGVK</sequence>
<dbReference type="PROSITE" id="PS00108">
    <property type="entry name" value="PROTEIN_KINASE_ST"/>
    <property type="match status" value="1"/>
</dbReference>
<proteinExistence type="inferred from homology"/>
<dbReference type="GO" id="GO:0005524">
    <property type="term" value="F:ATP binding"/>
    <property type="evidence" value="ECO:0007669"/>
    <property type="project" value="UniProtKB-UniRule"/>
</dbReference>
<keyword evidence="3" id="KW-0808">Transferase</keyword>
<dbReference type="InterPro" id="IPR050236">
    <property type="entry name" value="Ser_Thr_kinase_AGC"/>
</dbReference>
<dbReference type="InterPro" id="IPR017441">
    <property type="entry name" value="Protein_kinase_ATP_BS"/>
</dbReference>
<dbReference type="GO" id="GO:0035556">
    <property type="term" value="P:intracellular signal transduction"/>
    <property type="evidence" value="ECO:0007669"/>
    <property type="project" value="TreeGrafter"/>
</dbReference>
<dbReference type="EC" id="2.7.11.1" evidence="1"/>
<dbReference type="Proteomes" id="UP001140453">
    <property type="component" value="Unassembled WGS sequence"/>
</dbReference>
<dbReference type="Gene3D" id="1.10.510.10">
    <property type="entry name" value="Transferase(Phosphotransferase) domain 1"/>
    <property type="match status" value="1"/>
</dbReference>
<evidence type="ECO:0000313" key="13">
    <source>
        <dbReference type="EMBL" id="KAJ4394513.1"/>
    </source>
</evidence>
<dbReference type="PROSITE" id="PS50011">
    <property type="entry name" value="PROTEIN_KINASE_DOM"/>
    <property type="match status" value="1"/>
</dbReference>